<sequence>METILTLNGVTVSYDKNPVLEQVSLSFPKNRITAVIGPSGCGKTTLLRAMNRMLEEEPGTAVEGQILLSGGDVRRLPPEELRRRVGLVFQTPAPFPFSIYKNMTFALRYYGMQNKERLDAVVREKLELAGLYEEVKDRLDKSALKLSGGQQQRLCIARALTAEPEVLLLDEPCSALDVKSIEAIEAMLLKLRETYTVILVTHNIAQARRIADFTAFFNNGRLVEFGEKDALFLQPRQEETKAFLSGVYG</sequence>
<dbReference type="GO" id="GO:0005524">
    <property type="term" value="F:ATP binding"/>
    <property type="evidence" value="ECO:0007669"/>
    <property type="project" value="UniProtKB-KW"/>
</dbReference>
<dbReference type="Gene3D" id="3.40.50.300">
    <property type="entry name" value="P-loop containing nucleotide triphosphate hydrolases"/>
    <property type="match status" value="1"/>
</dbReference>
<dbReference type="SUPFAM" id="SSF52540">
    <property type="entry name" value="P-loop containing nucleoside triphosphate hydrolases"/>
    <property type="match status" value="1"/>
</dbReference>
<dbReference type="CDD" id="cd03260">
    <property type="entry name" value="ABC_PstB_phosphate_transporter"/>
    <property type="match status" value="1"/>
</dbReference>
<dbReference type="PROSITE" id="PS50893">
    <property type="entry name" value="ABC_TRANSPORTER_2"/>
    <property type="match status" value="1"/>
</dbReference>
<name>A0A644ZN67_9ZZZZ</name>
<dbReference type="InterPro" id="IPR003593">
    <property type="entry name" value="AAA+_ATPase"/>
</dbReference>
<dbReference type="GO" id="GO:0016020">
    <property type="term" value="C:membrane"/>
    <property type="evidence" value="ECO:0007669"/>
    <property type="project" value="InterPro"/>
</dbReference>
<dbReference type="GO" id="GO:0005315">
    <property type="term" value="F:phosphate transmembrane transporter activity"/>
    <property type="evidence" value="ECO:0007669"/>
    <property type="project" value="InterPro"/>
</dbReference>
<dbReference type="InterPro" id="IPR003439">
    <property type="entry name" value="ABC_transporter-like_ATP-bd"/>
</dbReference>
<evidence type="ECO:0000313" key="5">
    <source>
        <dbReference type="EMBL" id="MPM39174.1"/>
    </source>
</evidence>
<evidence type="ECO:0000256" key="3">
    <source>
        <dbReference type="ARBA" id="ARBA00022840"/>
    </source>
</evidence>
<dbReference type="EMBL" id="VSSQ01008550">
    <property type="protein sequence ID" value="MPM39174.1"/>
    <property type="molecule type" value="Genomic_DNA"/>
</dbReference>
<dbReference type="Pfam" id="PF00005">
    <property type="entry name" value="ABC_tran"/>
    <property type="match status" value="1"/>
</dbReference>
<gene>
    <name evidence="5" type="primary">pstB3_20</name>
    <name evidence="5" type="ORF">SDC9_85807</name>
</gene>
<dbReference type="PROSITE" id="PS00211">
    <property type="entry name" value="ABC_TRANSPORTER_1"/>
    <property type="match status" value="1"/>
</dbReference>
<evidence type="ECO:0000259" key="4">
    <source>
        <dbReference type="PROSITE" id="PS50893"/>
    </source>
</evidence>
<dbReference type="GO" id="GO:0016887">
    <property type="term" value="F:ATP hydrolysis activity"/>
    <property type="evidence" value="ECO:0007669"/>
    <property type="project" value="InterPro"/>
</dbReference>
<accession>A0A644ZN67</accession>
<dbReference type="InterPro" id="IPR005670">
    <property type="entry name" value="PstB-like"/>
</dbReference>
<keyword evidence="2" id="KW-0547">Nucleotide-binding</keyword>
<dbReference type="PANTHER" id="PTHR43423">
    <property type="entry name" value="ABC TRANSPORTER I FAMILY MEMBER 17"/>
    <property type="match status" value="1"/>
</dbReference>
<comment type="caution">
    <text evidence="5">The sequence shown here is derived from an EMBL/GenBank/DDBJ whole genome shotgun (WGS) entry which is preliminary data.</text>
</comment>
<dbReference type="InterPro" id="IPR017871">
    <property type="entry name" value="ABC_transporter-like_CS"/>
</dbReference>
<keyword evidence="3 5" id="KW-0067">ATP-binding</keyword>
<dbReference type="AlphaFoldDB" id="A0A644ZN67"/>
<evidence type="ECO:0000256" key="2">
    <source>
        <dbReference type="ARBA" id="ARBA00022741"/>
    </source>
</evidence>
<keyword evidence="1" id="KW-0813">Transport</keyword>
<evidence type="ECO:0000256" key="1">
    <source>
        <dbReference type="ARBA" id="ARBA00022448"/>
    </source>
</evidence>
<organism evidence="5">
    <name type="scientific">bioreactor metagenome</name>
    <dbReference type="NCBI Taxonomy" id="1076179"/>
    <lineage>
        <taxon>unclassified sequences</taxon>
        <taxon>metagenomes</taxon>
        <taxon>ecological metagenomes</taxon>
    </lineage>
</organism>
<dbReference type="InterPro" id="IPR027417">
    <property type="entry name" value="P-loop_NTPase"/>
</dbReference>
<proteinExistence type="predicted"/>
<dbReference type="SMART" id="SM00382">
    <property type="entry name" value="AAA"/>
    <property type="match status" value="1"/>
</dbReference>
<reference evidence="5" key="1">
    <citation type="submission" date="2019-08" db="EMBL/GenBank/DDBJ databases">
        <authorList>
            <person name="Kucharzyk K."/>
            <person name="Murdoch R.W."/>
            <person name="Higgins S."/>
            <person name="Loffler F."/>
        </authorList>
    </citation>
    <scope>NUCLEOTIDE SEQUENCE</scope>
</reference>
<feature type="domain" description="ABC transporter" evidence="4">
    <location>
        <begin position="5"/>
        <end position="244"/>
    </location>
</feature>
<dbReference type="PANTHER" id="PTHR43423:SF1">
    <property type="entry name" value="ABC TRANSPORTER I FAMILY MEMBER 17"/>
    <property type="match status" value="1"/>
</dbReference>
<protein>
    <submittedName>
        <fullName evidence="5">Phosphate import ATP-binding protein PstB 3</fullName>
    </submittedName>
</protein>
<dbReference type="GO" id="GO:0035435">
    <property type="term" value="P:phosphate ion transmembrane transport"/>
    <property type="evidence" value="ECO:0007669"/>
    <property type="project" value="InterPro"/>
</dbReference>